<proteinExistence type="predicted"/>
<dbReference type="EMBL" id="MHTI01000040">
    <property type="protein sequence ID" value="OHA58009.1"/>
    <property type="molecule type" value="Genomic_DNA"/>
</dbReference>
<sequence length="224" mass="25834">MSKYLEKNKAREMRKMGESLGAISTKLGVSKSTVSLWCRDILLGLDQVNFLTEKVTKAGLAGRMKGAEMNRKKKEKNVNDQREQARKKMGKISQRDLMMIGTSLYWGEGSKNGSRTIFVNSDPEMIRIMYKFFREVHGVSKELFKPTVQINEIHKPRINKVLKFWSFLLDLPLNQFGNTYYVKTTPKKVYGNYESYYGILRLVVNKGSNLQYEILGSIDVIKKI</sequence>
<gene>
    <name evidence="1" type="ORF">A2607_00960</name>
</gene>
<accession>A0A1G2QD30</accession>
<name>A0A1G2QD30_9BACT</name>
<comment type="caution">
    <text evidence="1">The sequence shown here is derived from an EMBL/GenBank/DDBJ whole genome shotgun (WGS) entry which is preliminary data.</text>
</comment>
<organism evidence="1 2">
    <name type="scientific">Candidatus Vogelbacteria bacterium RIFOXYD1_FULL_42_15</name>
    <dbReference type="NCBI Taxonomy" id="1802437"/>
    <lineage>
        <taxon>Bacteria</taxon>
        <taxon>Candidatus Vogeliibacteriota</taxon>
    </lineage>
</organism>
<protein>
    <submittedName>
        <fullName evidence="1">Uncharacterized protein</fullName>
    </submittedName>
</protein>
<reference evidence="1 2" key="1">
    <citation type="journal article" date="2016" name="Nat. Commun.">
        <title>Thousands of microbial genomes shed light on interconnected biogeochemical processes in an aquifer system.</title>
        <authorList>
            <person name="Anantharaman K."/>
            <person name="Brown C.T."/>
            <person name="Hug L.A."/>
            <person name="Sharon I."/>
            <person name="Castelle C.J."/>
            <person name="Probst A.J."/>
            <person name="Thomas B.C."/>
            <person name="Singh A."/>
            <person name="Wilkins M.J."/>
            <person name="Karaoz U."/>
            <person name="Brodie E.L."/>
            <person name="Williams K.H."/>
            <person name="Hubbard S.S."/>
            <person name="Banfield J.F."/>
        </authorList>
    </citation>
    <scope>NUCLEOTIDE SEQUENCE [LARGE SCALE GENOMIC DNA]</scope>
</reference>
<dbReference type="AlphaFoldDB" id="A0A1G2QD30"/>
<evidence type="ECO:0000313" key="2">
    <source>
        <dbReference type="Proteomes" id="UP000178481"/>
    </source>
</evidence>
<dbReference type="Proteomes" id="UP000178481">
    <property type="component" value="Unassembled WGS sequence"/>
</dbReference>
<evidence type="ECO:0000313" key="1">
    <source>
        <dbReference type="EMBL" id="OHA58009.1"/>
    </source>
</evidence>